<dbReference type="OrthoDB" id="2516450at2759"/>
<dbReference type="VEuPathDB" id="FungiDB:PTTG_28265"/>
<dbReference type="EMBL" id="ADAS02000098">
    <property type="protein sequence ID" value="OAV90585.1"/>
    <property type="molecule type" value="Genomic_DNA"/>
</dbReference>
<feature type="region of interest" description="Disordered" evidence="1">
    <location>
        <begin position="46"/>
        <end position="68"/>
    </location>
</feature>
<dbReference type="Proteomes" id="UP000005240">
    <property type="component" value="Unassembled WGS sequence"/>
</dbReference>
<organism evidence="2">
    <name type="scientific">Puccinia triticina (isolate 1-1 / race 1 (BBBD))</name>
    <name type="common">Brown leaf rust fungus</name>
    <dbReference type="NCBI Taxonomy" id="630390"/>
    <lineage>
        <taxon>Eukaryota</taxon>
        <taxon>Fungi</taxon>
        <taxon>Dikarya</taxon>
        <taxon>Basidiomycota</taxon>
        <taxon>Pucciniomycotina</taxon>
        <taxon>Pucciniomycetes</taxon>
        <taxon>Pucciniales</taxon>
        <taxon>Pucciniaceae</taxon>
        <taxon>Puccinia</taxon>
    </lineage>
</organism>
<evidence type="ECO:0000313" key="2">
    <source>
        <dbReference type="EMBL" id="OAV90585.1"/>
    </source>
</evidence>
<name>A0A180GD15_PUCT1</name>
<keyword evidence="4" id="KW-1185">Reference proteome</keyword>
<sequence>MVQFGKTCHPLALLSVIAMLLASVASFGWGMFAGIPWSLARVPPPPPPGPRPLGLDRFGGGPLRLGPL</sequence>
<dbReference type="AlphaFoldDB" id="A0A180GD15"/>
<evidence type="ECO:0000313" key="3">
    <source>
        <dbReference type="EnsemblFungi" id="PTTG_28265-t43_1-p1"/>
    </source>
</evidence>
<evidence type="ECO:0000256" key="1">
    <source>
        <dbReference type="SAM" id="MobiDB-lite"/>
    </source>
</evidence>
<protein>
    <submittedName>
        <fullName evidence="2 3">Uncharacterized protein</fullName>
    </submittedName>
</protein>
<evidence type="ECO:0000313" key="4">
    <source>
        <dbReference type="Proteomes" id="UP000005240"/>
    </source>
</evidence>
<gene>
    <name evidence="2" type="ORF">PTTG_28265</name>
</gene>
<accession>A0A180GD15</accession>
<reference evidence="2" key="2">
    <citation type="submission" date="2016-05" db="EMBL/GenBank/DDBJ databases">
        <title>Comparative analysis highlights variable genome content of wheat rusts and divergence of the mating loci.</title>
        <authorList>
            <person name="Cuomo C.A."/>
            <person name="Bakkeren G."/>
            <person name="Szabo L."/>
            <person name="Khalil H."/>
            <person name="Joly D."/>
            <person name="Goldberg J."/>
            <person name="Young S."/>
            <person name="Zeng Q."/>
            <person name="Fellers J."/>
        </authorList>
    </citation>
    <scope>NUCLEOTIDE SEQUENCE [LARGE SCALE GENOMIC DNA]</scope>
    <source>
        <strain evidence="2">1-1 BBBD Race 1</strain>
    </source>
</reference>
<feature type="compositionally biased region" description="Gly residues" evidence="1">
    <location>
        <begin position="57"/>
        <end position="68"/>
    </location>
</feature>
<reference evidence="3" key="4">
    <citation type="submission" date="2025-05" db="UniProtKB">
        <authorList>
            <consortium name="EnsemblFungi"/>
        </authorList>
    </citation>
    <scope>IDENTIFICATION</scope>
    <source>
        <strain evidence="3">isolate 1-1 / race 1 (BBBD)</strain>
    </source>
</reference>
<reference evidence="2" key="1">
    <citation type="submission" date="2009-11" db="EMBL/GenBank/DDBJ databases">
        <authorList>
            <consortium name="The Broad Institute Genome Sequencing Platform"/>
            <person name="Ward D."/>
            <person name="Feldgarden M."/>
            <person name="Earl A."/>
            <person name="Young S.K."/>
            <person name="Zeng Q."/>
            <person name="Koehrsen M."/>
            <person name="Alvarado L."/>
            <person name="Berlin A."/>
            <person name="Bochicchio J."/>
            <person name="Borenstein D."/>
            <person name="Chapman S.B."/>
            <person name="Chen Z."/>
            <person name="Engels R."/>
            <person name="Freedman E."/>
            <person name="Gellesch M."/>
            <person name="Goldberg J."/>
            <person name="Griggs A."/>
            <person name="Gujja S."/>
            <person name="Heilman E."/>
            <person name="Heiman D."/>
            <person name="Hepburn T."/>
            <person name="Howarth C."/>
            <person name="Jen D."/>
            <person name="Larson L."/>
            <person name="Lewis B."/>
            <person name="Mehta T."/>
            <person name="Park D."/>
            <person name="Pearson M."/>
            <person name="Roberts A."/>
            <person name="Saif S."/>
            <person name="Shea T."/>
            <person name="Shenoy N."/>
            <person name="Sisk P."/>
            <person name="Stolte C."/>
            <person name="Sykes S."/>
            <person name="Thomson T."/>
            <person name="Walk T."/>
            <person name="White J."/>
            <person name="Yandava C."/>
            <person name="Izard J."/>
            <person name="Baranova O.V."/>
            <person name="Blanton J.M."/>
            <person name="Tanner A.C."/>
            <person name="Dewhirst F.E."/>
            <person name="Haas B."/>
            <person name="Nusbaum C."/>
            <person name="Birren B."/>
        </authorList>
    </citation>
    <scope>NUCLEOTIDE SEQUENCE [LARGE SCALE GENOMIC DNA]</scope>
    <source>
        <strain evidence="2">1-1 BBBD Race 1</strain>
    </source>
</reference>
<proteinExistence type="predicted"/>
<dbReference type="EnsemblFungi" id="PTTG_28265-t43_1">
    <property type="protein sequence ID" value="PTTG_28265-t43_1-p1"/>
    <property type="gene ID" value="PTTG_28265"/>
</dbReference>
<reference evidence="3 4" key="3">
    <citation type="journal article" date="2017" name="G3 (Bethesda)">
        <title>Comparative analysis highlights variable genome content of wheat rusts and divergence of the mating loci.</title>
        <authorList>
            <person name="Cuomo C.A."/>
            <person name="Bakkeren G."/>
            <person name="Khalil H.B."/>
            <person name="Panwar V."/>
            <person name="Joly D."/>
            <person name="Linning R."/>
            <person name="Sakthikumar S."/>
            <person name="Song X."/>
            <person name="Adiconis X."/>
            <person name="Fan L."/>
            <person name="Goldberg J.M."/>
            <person name="Levin J.Z."/>
            <person name="Young S."/>
            <person name="Zeng Q."/>
            <person name="Anikster Y."/>
            <person name="Bruce M."/>
            <person name="Wang M."/>
            <person name="Yin C."/>
            <person name="McCallum B."/>
            <person name="Szabo L.J."/>
            <person name="Hulbert S."/>
            <person name="Chen X."/>
            <person name="Fellers J.P."/>
        </authorList>
    </citation>
    <scope>NUCLEOTIDE SEQUENCE</scope>
    <source>
        <strain evidence="3">isolate 1-1 / race 1 (BBBD)</strain>
        <strain evidence="4">Isolate 1-1 / race 1 (BBBD)</strain>
    </source>
</reference>